<evidence type="ECO:0000313" key="4">
    <source>
        <dbReference type="Proteomes" id="UP000733744"/>
    </source>
</evidence>
<comment type="caution">
    <text evidence="3">The sequence shown here is derived from an EMBL/GenBank/DDBJ whole genome shotgun (WGS) entry which is preliminary data.</text>
</comment>
<evidence type="ECO:0008006" key="5">
    <source>
        <dbReference type="Google" id="ProtNLM"/>
    </source>
</evidence>
<dbReference type="Gene3D" id="3.10.450.160">
    <property type="entry name" value="inner membrane protein cigr"/>
    <property type="match status" value="1"/>
</dbReference>
<feature type="region of interest" description="Disordered" evidence="1">
    <location>
        <begin position="29"/>
        <end position="69"/>
    </location>
</feature>
<evidence type="ECO:0000256" key="1">
    <source>
        <dbReference type="SAM" id="MobiDB-lite"/>
    </source>
</evidence>
<proteinExistence type="predicted"/>
<dbReference type="Proteomes" id="UP000733744">
    <property type="component" value="Unassembled WGS sequence"/>
</dbReference>
<evidence type="ECO:0000256" key="2">
    <source>
        <dbReference type="SAM" id="SignalP"/>
    </source>
</evidence>
<keyword evidence="2" id="KW-0732">Signal</keyword>
<evidence type="ECO:0000313" key="3">
    <source>
        <dbReference type="EMBL" id="TRW90264.1"/>
    </source>
</evidence>
<name>A0ABY3C5Z7_9GAMM</name>
<dbReference type="EMBL" id="RYFG02000119">
    <property type="protein sequence ID" value="TRW90264.1"/>
    <property type="molecule type" value="Genomic_DNA"/>
</dbReference>
<reference evidence="3 4" key="1">
    <citation type="journal article" date="2019" name="Antonie Van Leeuwenhoek">
        <title>Description of 'Ca. Methylobacter oryzae' KRF1, a novel species from the environmentally important Methylobacter clade 2.</title>
        <authorList>
            <person name="Khatri K."/>
            <person name="Mohite J.A."/>
            <person name="Pandit P.S."/>
            <person name="Bahulikar R."/>
            <person name="Rahalkar M.C."/>
        </authorList>
    </citation>
    <scope>NUCLEOTIDE SEQUENCE [LARGE SCALE GENOMIC DNA]</scope>
    <source>
        <strain evidence="3 4">KRF1</strain>
    </source>
</reference>
<keyword evidence="4" id="KW-1185">Reference proteome</keyword>
<feature type="signal peptide" evidence="2">
    <location>
        <begin position="1"/>
        <end position="27"/>
    </location>
</feature>
<feature type="chain" id="PRO_5045542541" description="RcnB family protein" evidence="2">
    <location>
        <begin position="28"/>
        <end position="172"/>
    </location>
</feature>
<protein>
    <recommendedName>
        <fullName evidence="5">RcnB family protein</fullName>
    </recommendedName>
</protein>
<organism evidence="3 4">
    <name type="scientific">Candidatus Methylobacter oryzae</name>
    <dbReference type="NCBI Taxonomy" id="2497749"/>
    <lineage>
        <taxon>Bacteria</taxon>
        <taxon>Pseudomonadati</taxon>
        <taxon>Pseudomonadota</taxon>
        <taxon>Gammaproteobacteria</taxon>
        <taxon>Methylococcales</taxon>
        <taxon>Methylococcaceae</taxon>
        <taxon>Methylobacter</taxon>
    </lineage>
</organism>
<accession>A0ABY3C5Z7</accession>
<dbReference type="RefSeq" id="WP_127028900.1">
    <property type="nucleotide sequence ID" value="NZ_RYFG02000119.1"/>
</dbReference>
<sequence>MPHKPLKFNCVLAFVAAGMLAVSPVFADKHSSGGHGKADKHERRENQNHDRDHDDRQFEQRDERDYGQKRYFDDRHRAIIRDYYAEQFNSGHCPPGLAKKHNGCMPPGQAKKWQIGRPLPSDVIYYDLPSAILAQMGPPMPGYRYAQVGPDVLLISIGTRMVMDAIRGLTGN</sequence>
<gene>
    <name evidence="3" type="ORF">EKO24_019710</name>
</gene>